<dbReference type="OrthoDB" id="4772335at2"/>
<dbReference type="STRING" id="37658.SAMN05661086_01286"/>
<evidence type="ECO:0000313" key="3">
    <source>
        <dbReference type="Proteomes" id="UP000199659"/>
    </source>
</evidence>
<proteinExistence type="predicted"/>
<organism evidence="2 3">
    <name type="scientific">Anaeromicropila populeti</name>
    <dbReference type="NCBI Taxonomy" id="37658"/>
    <lineage>
        <taxon>Bacteria</taxon>
        <taxon>Bacillati</taxon>
        <taxon>Bacillota</taxon>
        <taxon>Clostridia</taxon>
        <taxon>Lachnospirales</taxon>
        <taxon>Lachnospiraceae</taxon>
        <taxon>Anaeromicropila</taxon>
    </lineage>
</organism>
<dbReference type="EMBL" id="FOYZ01000004">
    <property type="protein sequence ID" value="SFR72105.1"/>
    <property type="molecule type" value="Genomic_DNA"/>
</dbReference>
<evidence type="ECO:0000313" key="2">
    <source>
        <dbReference type="EMBL" id="SFR72105.1"/>
    </source>
</evidence>
<feature type="domain" description="GyrI-like small molecule binding" evidence="1">
    <location>
        <begin position="19"/>
        <end position="208"/>
    </location>
</feature>
<keyword evidence="3" id="KW-1185">Reference proteome</keyword>
<dbReference type="SUPFAM" id="SSF55136">
    <property type="entry name" value="Probable bacterial effector-binding domain"/>
    <property type="match status" value="1"/>
</dbReference>
<dbReference type="InterPro" id="IPR011256">
    <property type="entry name" value="Reg_factor_effector_dom_sf"/>
</dbReference>
<dbReference type="PIRSF" id="PIRSF031644">
    <property type="entry name" value="UCP031644"/>
    <property type="match status" value="1"/>
</dbReference>
<dbReference type="InterPro" id="IPR008319">
    <property type="entry name" value="GyrI-like_CCH_Lin2189-like"/>
</dbReference>
<dbReference type="InterPro" id="IPR029442">
    <property type="entry name" value="GyrI-like"/>
</dbReference>
<gene>
    <name evidence="2" type="ORF">SAMN05661086_01286</name>
</gene>
<dbReference type="AlphaFoldDB" id="A0A1I6IZC8"/>
<dbReference type="RefSeq" id="WP_092559869.1">
    <property type="nucleotide sequence ID" value="NZ_FOYZ01000004.1"/>
</dbReference>
<name>A0A1I6IZC8_9FIRM</name>
<reference evidence="2 3" key="1">
    <citation type="submission" date="2016-10" db="EMBL/GenBank/DDBJ databases">
        <authorList>
            <person name="de Groot N.N."/>
        </authorList>
    </citation>
    <scope>NUCLEOTIDE SEQUENCE [LARGE SCALE GENOMIC DNA]</scope>
    <source>
        <strain evidence="2 3">743A</strain>
    </source>
</reference>
<protein>
    <recommendedName>
        <fullName evidence="1">GyrI-like small molecule binding domain-containing protein</fullName>
    </recommendedName>
</protein>
<dbReference type="Gene3D" id="3.20.80.10">
    <property type="entry name" value="Regulatory factor, effector binding domain"/>
    <property type="match status" value="1"/>
</dbReference>
<dbReference type="Proteomes" id="UP000199659">
    <property type="component" value="Unassembled WGS sequence"/>
</dbReference>
<evidence type="ECO:0000259" key="1">
    <source>
        <dbReference type="Pfam" id="PF06445"/>
    </source>
</evidence>
<dbReference type="Pfam" id="PF06445">
    <property type="entry name" value="GyrI-like"/>
    <property type="match status" value="1"/>
</dbReference>
<accession>A0A1I6IZC8</accession>
<sequence length="210" mass="24344">MAFDFKKEYKEFYIPKNKPAVVSIPKANYVAVRGKGNPNEEGGAYKQAVSVLYAVAYTLKMSYKTDYKIEGFYEYVVPPLEGFWWQDNIKGVNYSNKDTFNWISVIRLPDFVTRENFEWAVQTATRKKKLDCSSAEYFTVEEGLCVQIMHVGSFDDEPTTVAIMDEFLADNGYESDLSDVRLHHEIYMSDARKVAPEKWKTVIRHPIKKK</sequence>